<evidence type="ECO:0000259" key="2">
    <source>
        <dbReference type="Pfam" id="PF03372"/>
    </source>
</evidence>
<dbReference type="PANTHER" id="PTHR47027">
    <property type="entry name" value="REVERSE TRANSCRIPTASE DOMAIN-CONTAINING PROTEIN"/>
    <property type="match status" value="1"/>
</dbReference>
<reference evidence="3 4" key="1">
    <citation type="submission" date="2021-02" db="EMBL/GenBank/DDBJ databases">
        <title>Variation within the Batrachochytrium salamandrivorans European outbreak.</title>
        <authorList>
            <person name="Kelly M."/>
            <person name="Pasmans F."/>
            <person name="Shea T.P."/>
            <person name="Munoz J.F."/>
            <person name="Carranza S."/>
            <person name="Cuomo C.A."/>
            <person name="Martel A."/>
        </authorList>
    </citation>
    <scope>NUCLEOTIDE SEQUENCE [LARGE SCALE GENOMIC DNA]</scope>
    <source>
        <strain evidence="3 4">AMFP18/2</strain>
    </source>
</reference>
<dbReference type="InterPro" id="IPR005135">
    <property type="entry name" value="Endo/exonuclease/phosphatase"/>
</dbReference>
<dbReference type="EMBL" id="JAFCIX010000242">
    <property type="protein sequence ID" value="KAH6596167.1"/>
    <property type="molecule type" value="Genomic_DNA"/>
</dbReference>
<organism evidence="3 4">
    <name type="scientific">Batrachochytrium salamandrivorans</name>
    <dbReference type="NCBI Taxonomy" id="1357716"/>
    <lineage>
        <taxon>Eukaryota</taxon>
        <taxon>Fungi</taxon>
        <taxon>Fungi incertae sedis</taxon>
        <taxon>Chytridiomycota</taxon>
        <taxon>Chytridiomycota incertae sedis</taxon>
        <taxon>Chytridiomycetes</taxon>
        <taxon>Rhizophydiales</taxon>
        <taxon>Rhizophydiales incertae sedis</taxon>
        <taxon>Batrachochytrium</taxon>
    </lineage>
</organism>
<dbReference type="Gene3D" id="3.60.10.10">
    <property type="entry name" value="Endonuclease/exonuclease/phosphatase"/>
    <property type="match status" value="1"/>
</dbReference>
<gene>
    <name evidence="3" type="ORF">BASA50_005207</name>
</gene>
<dbReference type="InterPro" id="IPR000477">
    <property type="entry name" value="RT_dom"/>
</dbReference>
<evidence type="ECO:0000259" key="1">
    <source>
        <dbReference type="Pfam" id="PF00078"/>
    </source>
</evidence>
<dbReference type="Pfam" id="PF00078">
    <property type="entry name" value="RVT_1"/>
    <property type="match status" value="1"/>
</dbReference>
<proteinExistence type="predicted"/>
<dbReference type="InterPro" id="IPR036691">
    <property type="entry name" value="Endo/exonu/phosph_ase_sf"/>
</dbReference>
<dbReference type="SUPFAM" id="SSF56219">
    <property type="entry name" value="DNase I-like"/>
    <property type="match status" value="1"/>
</dbReference>
<feature type="domain" description="Reverse transcriptase" evidence="1">
    <location>
        <begin position="446"/>
        <end position="554"/>
    </location>
</feature>
<evidence type="ECO:0008006" key="5">
    <source>
        <dbReference type="Google" id="ProtNLM"/>
    </source>
</evidence>
<dbReference type="Pfam" id="PF03372">
    <property type="entry name" value="Exo_endo_phos"/>
    <property type="match status" value="1"/>
</dbReference>
<feature type="domain" description="Endonuclease/exonuclease/phosphatase" evidence="2">
    <location>
        <begin position="1"/>
        <end position="177"/>
    </location>
</feature>
<protein>
    <recommendedName>
        <fullName evidence="5">Reverse transcriptase domain-containing protein</fullName>
    </recommendedName>
</protein>
<dbReference type="PANTHER" id="PTHR47027:SF20">
    <property type="entry name" value="REVERSE TRANSCRIPTASE-LIKE PROTEIN WITH RNA-DIRECTED DNA POLYMERASE DOMAIN"/>
    <property type="match status" value="1"/>
</dbReference>
<accession>A0ABQ8FCZ6</accession>
<evidence type="ECO:0000313" key="3">
    <source>
        <dbReference type="EMBL" id="KAH6596167.1"/>
    </source>
</evidence>
<evidence type="ECO:0000313" key="4">
    <source>
        <dbReference type="Proteomes" id="UP001648503"/>
    </source>
</evidence>
<comment type="caution">
    <text evidence="3">The sequence shown here is derived from an EMBL/GenBank/DDBJ whole genome shotgun (WGS) entry which is preliminary data.</text>
</comment>
<sequence>MLQETNLDTNAFRFTAPKYSFIQHPANGPGKRGIALGFLAVLPAREIEGVPGTLILAKVPGLTEQQVWTVGSIYLGKTDRQATLKLVERALELATRDHNRPIIIGGDWNAPHATLQRKVSSWGFGLHVVSFSGSKATFRGRTATARWSSIDHFVCNQAARALLTSPRVNRQPYISDHWPIYASLLAVPPTPPDVFNPTFNPILQYQSNIVGLYRATTKKAICKDKNAYRAWLASRDSILSPTETIQGKYNQYILAEATASRLTKQDDRLRWRSHCTRIDNLLAGGCAKQAWNAAKRMACASGHSCRSSNPIRNEEGVLQFQPISICNTLRSHYMRLAEAGDDHSLDPTHWETMPQPPQHIPPSSTLSMDLPFSLRELDHALGSMYSRKIPGDDGITTALMQAIAHDPKDHGTGDVNLDRPGALALLRVANTIFLSGVIPKARLSSLLESNNVLVPEQGGFRTHEESTTQVCALMDILRRRQIADLNSHIAFIDISKAFDTVPIHALLFKLRCIGIPAITMNFLSALYSTSNARIRSGSLLSDPFPVQHGVRQGCCAPLQTTINKGIRLFTGARLSTAIGPLLVETGIGSLLTRSLVSRVRLLERSVTKKTPINAICSGTDNDVFTLNVQGQLVDPSAGSGLVGPNSYTGTDTG</sequence>
<name>A0ABQ8FCZ6_9FUNG</name>
<dbReference type="Proteomes" id="UP001648503">
    <property type="component" value="Unassembled WGS sequence"/>
</dbReference>
<keyword evidence="4" id="KW-1185">Reference proteome</keyword>